<dbReference type="PANTHER" id="PTHR43333:SF1">
    <property type="entry name" value="D-ISOMER SPECIFIC 2-HYDROXYACID DEHYDROGENASE NAD-BINDING DOMAIN-CONTAINING PROTEIN"/>
    <property type="match status" value="1"/>
</dbReference>
<keyword evidence="2" id="KW-0520">NAD</keyword>
<evidence type="ECO:0000256" key="1">
    <source>
        <dbReference type="ARBA" id="ARBA00023002"/>
    </source>
</evidence>
<evidence type="ECO:0000313" key="4">
    <source>
        <dbReference type="EMBL" id="AXB05473.1"/>
    </source>
</evidence>
<dbReference type="EMBL" id="CP025706">
    <property type="protein sequence ID" value="AXB05473.1"/>
    <property type="molecule type" value="Genomic_DNA"/>
</dbReference>
<evidence type="ECO:0000256" key="2">
    <source>
        <dbReference type="ARBA" id="ARBA00023027"/>
    </source>
</evidence>
<reference evidence="7" key="2">
    <citation type="submission" date="2023-04" db="EMBL/GenBank/DDBJ databases">
        <title>Whole Genome Sequence of Multi-drug resistant Aeromonas caviae as a gut pathogen in newborn.</title>
        <authorList>
            <person name="Jadhav S.V."/>
            <person name="Saroj S.D."/>
            <person name="Saha U.B."/>
            <person name="Sen S."/>
            <person name="Kher A."/>
        </authorList>
    </citation>
    <scope>NUCLEOTIDE SEQUENCE</scope>
    <source>
        <strain evidence="7">SVJ23</strain>
    </source>
</reference>
<evidence type="ECO:0000313" key="8">
    <source>
        <dbReference type="Proteomes" id="UP000266778"/>
    </source>
</evidence>
<sequence length="314" mass="34990">MSQRTLLLLSQDNSHYERLLKAAHLPHLHILRADNQAEAEQLIGDAHILMAEPARAKPLLAKAGKLSWLQSTYAGVDVLLDASCRRDYLLTNVRGIFGPLMSEYVFGHLLSLTRQLPLYREQQQQGVWQSHPYQGLKGKTLLLLGTGSIGQHIAHTGKHFGMRVLGISHSGRERAGFDQVYQLPALNKMLAQADVIVSVLPATRETRHLFTAERFGHCKPGAIFFNVGRGNAVHEGDLLAALQAGKPAMAVLDVFEQEPLPADSPLWHQPNLIVTPHNSAYSFPEDVAQIFIRNYIRFIDGQQLDGRIDFDKGY</sequence>
<evidence type="ECO:0000259" key="3">
    <source>
        <dbReference type="Pfam" id="PF02826"/>
    </source>
</evidence>
<accession>A0A3N9Y6L5</accession>
<evidence type="ECO:0000313" key="9">
    <source>
        <dbReference type="Proteomes" id="UP001304847"/>
    </source>
</evidence>
<reference evidence="4" key="1">
    <citation type="journal article" date="2019" name="J Environ">
        <title>Genetic characterization and potential molecular dissemination mechanism of tet (31) gene in Aeromonas caviae from an oxytetracycline wastewater treatment system.</title>
        <authorList>
            <person name="Shi Y."/>
            <person name="Tian Z."/>
            <person name="Leclercq S.O."/>
            <person name="Zhang H."/>
            <person name="Yang M."/>
            <person name="Zhang Y."/>
        </authorList>
    </citation>
    <scope>NUCLEOTIDE SEQUENCE</scope>
    <source>
        <strain evidence="4">T25-39</strain>
    </source>
</reference>
<dbReference type="SUPFAM" id="SSF52283">
    <property type="entry name" value="Formate/glycerate dehydrogenase catalytic domain-like"/>
    <property type="match status" value="1"/>
</dbReference>
<dbReference type="Proteomes" id="UP001163285">
    <property type="component" value="Chromosome"/>
</dbReference>
<organism evidence="4 8">
    <name type="scientific">Aeromonas caviae</name>
    <name type="common">Aeromonas punctata</name>
    <dbReference type="NCBI Taxonomy" id="648"/>
    <lineage>
        <taxon>Bacteria</taxon>
        <taxon>Pseudomonadati</taxon>
        <taxon>Pseudomonadota</taxon>
        <taxon>Gammaproteobacteria</taxon>
        <taxon>Aeromonadales</taxon>
        <taxon>Aeromonadaceae</taxon>
        <taxon>Aeromonas</taxon>
    </lineage>
</organism>
<dbReference type="GO" id="GO:0051287">
    <property type="term" value="F:NAD binding"/>
    <property type="evidence" value="ECO:0007669"/>
    <property type="project" value="InterPro"/>
</dbReference>
<proteinExistence type="predicted"/>
<evidence type="ECO:0000313" key="5">
    <source>
        <dbReference type="EMBL" id="MDX7722311.1"/>
    </source>
</evidence>
<dbReference type="EMBL" id="CP110176">
    <property type="protein sequence ID" value="UZC87283.1"/>
    <property type="molecule type" value="Genomic_DNA"/>
</dbReference>
<name>A0A3N9Y6L5_AERCA</name>
<dbReference type="Pfam" id="PF02826">
    <property type="entry name" value="2-Hacid_dh_C"/>
    <property type="match status" value="1"/>
</dbReference>
<dbReference type="InterPro" id="IPR036291">
    <property type="entry name" value="NAD(P)-bd_dom_sf"/>
</dbReference>
<dbReference type="CDD" id="cd05300">
    <property type="entry name" value="2-Hacid_dh_1"/>
    <property type="match status" value="1"/>
</dbReference>
<reference evidence="5" key="3">
    <citation type="submission" date="2023-11" db="EMBL/GenBank/DDBJ databases">
        <title>WGS of Aeromonas in Northern Israel.</title>
        <authorList>
            <person name="Hershko Y."/>
        </authorList>
    </citation>
    <scope>NUCLEOTIDE SEQUENCE</scope>
    <source>
        <strain evidence="5">77416</strain>
    </source>
</reference>
<keyword evidence="1" id="KW-0560">Oxidoreductase</keyword>
<dbReference type="FunFam" id="3.40.50.720:FF:000363">
    <property type="entry name" value="D-isomer specific 2-hydroxyacid dehydrogenase"/>
    <property type="match status" value="1"/>
</dbReference>
<dbReference type="Proteomes" id="UP001304847">
    <property type="component" value="Unassembled WGS sequence"/>
</dbReference>
<gene>
    <name evidence="4" type="ORF">C1C91_11165</name>
    <name evidence="7" type="ORF">OJY61_04870</name>
    <name evidence="5" type="ORF">SJS77_17940</name>
    <name evidence="6" type="ORF">VCX44_04435</name>
</gene>
<dbReference type="SUPFAM" id="SSF51735">
    <property type="entry name" value="NAD(P)-binding Rossmann-fold domains"/>
    <property type="match status" value="1"/>
</dbReference>
<evidence type="ECO:0000313" key="6">
    <source>
        <dbReference type="EMBL" id="MEA9435083.1"/>
    </source>
</evidence>
<reference evidence="6 9" key="4">
    <citation type="submission" date="2023-12" db="EMBL/GenBank/DDBJ databases">
        <title>Characterization of antibiotic resistance in Aeromonas spp. in hospital effluent.</title>
        <authorList>
            <person name="Negoseki B.R.S."/>
            <person name="Krul D."/>
            <person name="Siqueira A.C."/>
            <person name="Almeida M."/>
            <person name="Mesa D."/>
            <person name="Conte D."/>
            <person name="Dalla-Costa L.M."/>
        </authorList>
    </citation>
    <scope>NUCLEOTIDE SEQUENCE [LARGE SCALE GENOMIC DNA]</scope>
    <source>
        <strain evidence="6 9">36v</strain>
    </source>
</reference>
<dbReference type="AlphaFoldDB" id="A0A3N9Y6L5"/>
<keyword evidence="9" id="KW-1185">Reference proteome</keyword>
<dbReference type="Proteomes" id="UP001277183">
    <property type="component" value="Unassembled WGS sequence"/>
</dbReference>
<dbReference type="EMBL" id="JAYGOJ010000013">
    <property type="protein sequence ID" value="MEA9435083.1"/>
    <property type="molecule type" value="Genomic_DNA"/>
</dbReference>
<evidence type="ECO:0000313" key="7">
    <source>
        <dbReference type="EMBL" id="UZC87283.1"/>
    </source>
</evidence>
<dbReference type="Gene3D" id="3.40.50.720">
    <property type="entry name" value="NAD(P)-binding Rossmann-like Domain"/>
    <property type="match status" value="2"/>
</dbReference>
<protein>
    <submittedName>
        <fullName evidence="4">D-2-hydroxyacid dehydrogenase</fullName>
    </submittedName>
</protein>
<dbReference type="PANTHER" id="PTHR43333">
    <property type="entry name" value="2-HACID_DH_C DOMAIN-CONTAINING PROTEIN"/>
    <property type="match status" value="1"/>
</dbReference>
<dbReference type="EMBL" id="JAWZVU010000124">
    <property type="protein sequence ID" value="MDX7722311.1"/>
    <property type="molecule type" value="Genomic_DNA"/>
</dbReference>
<dbReference type="GO" id="GO:0016491">
    <property type="term" value="F:oxidoreductase activity"/>
    <property type="evidence" value="ECO:0007669"/>
    <property type="project" value="UniProtKB-KW"/>
</dbReference>
<dbReference type="RefSeq" id="WP_043152907.1">
    <property type="nucleotide sequence ID" value="NZ_AP019195.1"/>
</dbReference>
<dbReference type="Proteomes" id="UP000266778">
    <property type="component" value="Chromosome"/>
</dbReference>
<dbReference type="InterPro" id="IPR006140">
    <property type="entry name" value="D-isomer_DH_NAD-bd"/>
</dbReference>
<feature type="domain" description="D-isomer specific 2-hydroxyacid dehydrogenase NAD-binding" evidence="3">
    <location>
        <begin position="107"/>
        <end position="278"/>
    </location>
</feature>